<evidence type="ECO:0000256" key="1">
    <source>
        <dbReference type="SAM" id="Coils"/>
    </source>
</evidence>
<evidence type="ECO:0000313" key="2">
    <source>
        <dbReference type="EMBL" id="KXS95923.1"/>
    </source>
</evidence>
<evidence type="ECO:0000313" key="3">
    <source>
        <dbReference type="Proteomes" id="UP000070133"/>
    </source>
</evidence>
<feature type="coiled-coil region" evidence="1">
    <location>
        <begin position="5"/>
        <end position="46"/>
    </location>
</feature>
<name>A0A139H0D2_9PEZI</name>
<sequence length="350" mass="40036">MQSRLQTLQLENSRLKDENRSLHEENRILDERLESAETALNKASAEAWRRLEPSYYAPMALSDIRYILRHLFLDADFAAEEACKGLTLNHALRHVDLLDDLLFPSQEAFRDALSKSIIMQKRPETAATLILSAVVHNRMCGMLCDPFFAFVGRPSDPVLRSRSKESMVHMLDLIRSHDGEGAEGLRWRLLRLLDPRNYHPDQARAGVKNIAKASRAYAADIAARDIVNMAKDLVPAKFKKELLHNLREVFGELADFTWELWVRKACIQPVFWSDLVAREGTQSLVYNSKSNNMDRHSSNNGQFSRDPAGFEGRDVIFLHCCGIEIVGSQEDGNKYDEWRQKLRPAIVWMG</sequence>
<protein>
    <submittedName>
        <fullName evidence="2">Uncharacterized protein</fullName>
    </submittedName>
</protein>
<keyword evidence="1" id="KW-0175">Coiled coil</keyword>
<dbReference type="EMBL" id="LFZN01000193">
    <property type="protein sequence ID" value="KXS95923.1"/>
    <property type="molecule type" value="Genomic_DNA"/>
</dbReference>
<dbReference type="AlphaFoldDB" id="A0A139H0D2"/>
<accession>A0A139H0D2</accession>
<gene>
    <name evidence="2" type="ORF">AC578_5199</name>
</gene>
<keyword evidence="3" id="KW-1185">Reference proteome</keyword>
<dbReference type="Proteomes" id="UP000070133">
    <property type="component" value="Unassembled WGS sequence"/>
</dbReference>
<proteinExistence type="predicted"/>
<comment type="caution">
    <text evidence="2">The sequence shown here is derived from an EMBL/GenBank/DDBJ whole genome shotgun (WGS) entry which is preliminary data.</text>
</comment>
<reference evidence="2 3" key="1">
    <citation type="submission" date="2015-07" db="EMBL/GenBank/DDBJ databases">
        <title>Comparative genomics of the Sigatoka disease complex on banana suggests a link between parallel evolutionary changes in Pseudocercospora fijiensis and Pseudocercospora eumusae and increased virulence on the banana host.</title>
        <authorList>
            <person name="Chang T.-C."/>
            <person name="Salvucci A."/>
            <person name="Crous P.W."/>
            <person name="Stergiopoulos I."/>
        </authorList>
    </citation>
    <scope>NUCLEOTIDE SEQUENCE [LARGE SCALE GENOMIC DNA]</scope>
    <source>
        <strain evidence="2 3">CBS 114824</strain>
    </source>
</reference>
<organism evidence="2 3">
    <name type="scientific">Pseudocercospora eumusae</name>
    <dbReference type="NCBI Taxonomy" id="321146"/>
    <lineage>
        <taxon>Eukaryota</taxon>
        <taxon>Fungi</taxon>
        <taxon>Dikarya</taxon>
        <taxon>Ascomycota</taxon>
        <taxon>Pezizomycotina</taxon>
        <taxon>Dothideomycetes</taxon>
        <taxon>Dothideomycetidae</taxon>
        <taxon>Mycosphaerellales</taxon>
        <taxon>Mycosphaerellaceae</taxon>
        <taxon>Pseudocercospora</taxon>
    </lineage>
</organism>